<reference evidence="3 4" key="1">
    <citation type="submission" date="2019-01" db="EMBL/GenBank/DDBJ databases">
        <title>Genome sequences of Streptomyces and Rhizobium isolates collected from root and soil.</title>
        <authorList>
            <person name="Chhettri S."/>
            <person name="Sevigny J.L."/>
            <person name="Sen A."/>
            <person name="Ennis N."/>
            <person name="Tisa L."/>
        </authorList>
    </citation>
    <scope>NUCLEOTIDE SEQUENCE [LARGE SCALE GENOMIC DNA]</scope>
    <source>
        <strain evidence="3 4">San01</strain>
    </source>
</reference>
<dbReference type="InterPro" id="IPR006442">
    <property type="entry name" value="Antitoxin_Phd/YefM"/>
</dbReference>
<dbReference type="RefSeq" id="WP_127832745.1">
    <property type="nucleotide sequence ID" value="NZ_RZYA01000028.1"/>
</dbReference>
<accession>A0A437P1W0</accession>
<dbReference type="EMBL" id="RZYA01000028">
    <property type="protein sequence ID" value="RVU16230.1"/>
    <property type="molecule type" value="Genomic_DNA"/>
</dbReference>
<evidence type="ECO:0000256" key="1">
    <source>
        <dbReference type="ARBA" id="ARBA00009981"/>
    </source>
</evidence>
<keyword evidence="4" id="KW-1185">Reference proteome</keyword>
<gene>
    <name evidence="3" type="ORF">EOT10_36750</name>
</gene>
<dbReference type="Proteomes" id="UP000283128">
    <property type="component" value="Unassembled WGS sequence"/>
</dbReference>
<dbReference type="OrthoDB" id="488160at2"/>
<organism evidence="3 4">
    <name type="scientific">Streptomyces antnestii</name>
    <dbReference type="NCBI Taxonomy" id="2494256"/>
    <lineage>
        <taxon>Bacteria</taxon>
        <taxon>Bacillati</taxon>
        <taxon>Actinomycetota</taxon>
        <taxon>Actinomycetes</taxon>
        <taxon>Kitasatosporales</taxon>
        <taxon>Streptomycetaceae</taxon>
        <taxon>Streptomyces</taxon>
    </lineage>
</organism>
<comment type="caution">
    <text evidence="3">The sequence shown here is derived from an EMBL/GenBank/DDBJ whole genome shotgun (WGS) entry which is preliminary data.</text>
</comment>
<dbReference type="PANTHER" id="PTHR33713:SF6">
    <property type="entry name" value="ANTITOXIN YEFM"/>
    <property type="match status" value="1"/>
</dbReference>
<evidence type="ECO:0000313" key="4">
    <source>
        <dbReference type="Proteomes" id="UP000283128"/>
    </source>
</evidence>
<evidence type="ECO:0000313" key="3">
    <source>
        <dbReference type="EMBL" id="RVU16230.1"/>
    </source>
</evidence>
<name>A0A437P1W0_9ACTN</name>
<dbReference type="Gene3D" id="3.40.1620.10">
    <property type="entry name" value="YefM-like domain"/>
    <property type="match status" value="1"/>
</dbReference>
<dbReference type="Pfam" id="PF02604">
    <property type="entry name" value="PhdYeFM_antitox"/>
    <property type="match status" value="1"/>
</dbReference>
<dbReference type="InterPro" id="IPR051405">
    <property type="entry name" value="phD/YefM_antitoxin"/>
</dbReference>
<dbReference type="SUPFAM" id="SSF143120">
    <property type="entry name" value="YefM-like"/>
    <property type="match status" value="1"/>
</dbReference>
<dbReference type="PANTHER" id="PTHR33713">
    <property type="entry name" value="ANTITOXIN YAFN-RELATED"/>
    <property type="match status" value="1"/>
</dbReference>
<comment type="similarity">
    <text evidence="1 2">Belongs to the phD/YefM antitoxin family.</text>
</comment>
<protein>
    <recommendedName>
        <fullName evidence="2">Antitoxin</fullName>
    </recommendedName>
</protein>
<sequence length="89" mass="9565">MAASYPITEARGQLGELARRAAQHERVVLTDRGQPTAVLISPAELEDMEDALAVARLERDRALGAQIAPVADTDARALFRQAAERGAAR</sequence>
<dbReference type="InterPro" id="IPR036165">
    <property type="entry name" value="YefM-like_sf"/>
</dbReference>
<proteinExistence type="inferred from homology"/>
<comment type="function">
    <text evidence="2">Antitoxin component of a type II toxin-antitoxin (TA) system.</text>
</comment>
<evidence type="ECO:0000256" key="2">
    <source>
        <dbReference type="RuleBase" id="RU362080"/>
    </source>
</evidence>
<dbReference type="NCBIfam" id="TIGR01552">
    <property type="entry name" value="phd_fam"/>
    <property type="match status" value="1"/>
</dbReference>
<dbReference type="AlphaFoldDB" id="A0A437P1W0"/>